<feature type="domain" description="Uncharacterised" evidence="1">
    <location>
        <begin position="31"/>
        <end position="146"/>
    </location>
</feature>
<organism evidence="3 4">
    <name type="scientific">Thauera sinica</name>
    <dbReference type="NCBI Taxonomy" id="2665146"/>
    <lineage>
        <taxon>Bacteria</taxon>
        <taxon>Pseudomonadati</taxon>
        <taxon>Pseudomonadota</taxon>
        <taxon>Betaproteobacteria</taxon>
        <taxon>Rhodocyclales</taxon>
        <taxon>Zoogloeaceae</taxon>
        <taxon>Thauera</taxon>
    </lineage>
</organism>
<feature type="domain" description="Putative conjugal transfer nickase/helicase TraI C-terminal" evidence="2">
    <location>
        <begin position="247"/>
        <end position="363"/>
    </location>
</feature>
<proteinExistence type="predicted"/>
<dbReference type="Gene3D" id="1.10.3210.40">
    <property type="match status" value="1"/>
</dbReference>
<dbReference type="Gene3D" id="2.40.10.200">
    <property type="entry name" value="STY4665 C-terminal domain-like"/>
    <property type="match status" value="1"/>
</dbReference>
<dbReference type="Pfam" id="PF07515">
    <property type="entry name" value="TraI_2_C"/>
    <property type="match status" value="1"/>
</dbReference>
<evidence type="ECO:0000259" key="2">
    <source>
        <dbReference type="Pfam" id="PF07515"/>
    </source>
</evidence>
<dbReference type="RefSeq" id="WP_096447965.1">
    <property type="nucleotide sequence ID" value="NZ_JBHSOG010000094.1"/>
</dbReference>
<evidence type="ECO:0000259" key="1">
    <source>
        <dbReference type="Pfam" id="PF07514"/>
    </source>
</evidence>
<accession>A0ABW1AVS2</accession>
<protein>
    <submittedName>
        <fullName evidence="3">TraI domain-containing protein</fullName>
    </submittedName>
</protein>
<sequence length="374" mass="39510">MTFNDTPSGSGSPRAIGSPIESEWPALSAQAIVDRSGAANLIVLLRVRMGFPAESFALAARPLIDGYAEFVQLRPIPGSSRYRGPGGQLQRGLVTALRALDHRRGQILPRNAPPEILGALTHRWTYAVFAAALLRDAGRAQSDDSVRMFERWVPPIVQAWLAEHPPLMEELRAVLAGSAEASSAIAELVERAVTGTRSGVEATLPPAQTTSIAGAVKASVETAPIAPEADGPEFLDGVDAAGAARPRRFMEWVRQGIADGTLPVNVRGALVHGVEDGLLLASPGIFRAFVRSDGVGPAEPGDAAKRLQREVLRAGWHLRADGGVNLHGYAWKQDGRAAARIHGVVILAPGRFFDPVPPINPALVRVGGSAPAAE</sequence>
<dbReference type="InterPro" id="IPR011093">
    <property type="entry name" value="TraI_2_C"/>
</dbReference>
<comment type="caution">
    <text evidence="3">The sequence shown here is derived from an EMBL/GenBank/DDBJ whole genome shotgun (WGS) entry which is preliminary data.</text>
</comment>
<evidence type="ECO:0000313" key="4">
    <source>
        <dbReference type="Proteomes" id="UP001595974"/>
    </source>
</evidence>
<reference evidence="4" key="1">
    <citation type="journal article" date="2019" name="Int. J. Syst. Evol. Microbiol.">
        <title>The Global Catalogue of Microorganisms (GCM) 10K type strain sequencing project: providing services to taxonomists for standard genome sequencing and annotation.</title>
        <authorList>
            <consortium name="The Broad Institute Genomics Platform"/>
            <consortium name="The Broad Institute Genome Sequencing Center for Infectious Disease"/>
            <person name="Wu L."/>
            <person name="Ma J."/>
        </authorList>
    </citation>
    <scope>NUCLEOTIDE SEQUENCE [LARGE SCALE GENOMIC DNA]</scope>
    <source>
        <strain evidence="4">SHR3</strain>
    </source>
</reference>
<dbReference type="InterPro" id="IPR036390">
    <property type="entry name" value="WH_DNA-bd_sf"/>
</dbReference>
<gene>
    <name evidence="3" type="ORF">ACFPTN_18800</name>
</gene>
<dbReference type="InterPro" id="IPR036388">
    <property type="entry name" value="WH-like_DNA-bd_sf"/>
</dbReference>
<dbReference type="Pfam" id="PF07514">
    <property type="entry name" value="TraI_2"/>
    <property type="match status" value="1"/>
</dbReference>
<dbReference type="InterPro" id="IPR011119">
    <property type="entry name" value="Unchr_helicase_relaxase_TraI"/>
</dbReference>
<name>A0ABW1AVS2_9RHOO</name>
<dbReference type="Proteomes" id="UP001595974">
    <property type="component" value="Unassembled WGS sequence"/>
</dbReference>
<evidence type="ECO:0000313" key="3">
    <source>
        <dbReference type="EMBL" id="MFC5771433.1"/>
    </source>
</evidence>
<dbReference type="Gene3D" id="1.10.10.10">
    <property type="entry name" value="Winged helix-like DNA-binding domain superfamily/Winged helix DNA-binding domain"/>
    <property type="match status" value="1"/>
</dbReference>
<dbReference type="EMBL" id="JBHSOG010000094">
    <property type="protein sequence ID" value="MFC5771433.1"/>
    <property type="molecule type" value="Genomic_DNA"/>
</dbReference>
<keyword evidence="4" id="KW-1185">Reference proteome</keyword>
<dbReference type="SUPFAM" id="SSF46785">
    <property type="entry name" value="Winged helix' DNA-binding domain"/>
    <property type="match status" value="1"/>
</dbReference>